<feature type="region of interest" description="Disordered" evidence="1">
    <location>
        <begin position="237"/>
        <end position="271"/>
    </location>
</feature>
<dbReference type="Proteomes" id="UP000192578">
    <property type="component" value="Unassembled WGS sequence"/>
</dbReference>
<sequence>MVRVIICRAICLLLLNVPNLASAKNTILIGEGSAFNLTCHLPGHMRPDKQIQWTFADSRLETKTDDYPIILSSWFIRKGSTIQLNSIPDRYAASIKISSVPSGRSFDIQVGKASFFEHNGIYRCEEIDTRRFIPILINFAEVIVTSPPIFTVTETNVYGNTSDPTWLRLMVDGNPAPAVSCKHRDQQLIAKSGRTEGSLQRSTMQPIVHKHKTIVEAHCRSPWFLTATGTLQLQLHCGQRRRHRQHQPDHPSRPSAGATGERQGLRQRKNR</sequence>
<dbReference type="EMBL" id="MTYJ01000143">
    <property type="protein sequence ID" value="OQV12489.1"/>
    <property type="molecule type" value="Genomic_DNA"/>
</dbReference>
<evidence type="ECO:0000256" key="2">
    <source>
        <dbReference type="SAM" id="SignalP"/>
    </source>
</evidence>
<gene>
    <name evidence="4" type="ORF">BV898_13215</name>
</gene>
<feature type="chain" id="PRO_5011986275" description="Ig-like domain-containing protein" evidence="2">
    <location>
        <begin position="24"/>
        <end position="271"/>
    </location>
</feature>
<feature type="signal peptide" evidence="2">
    <location>
        <begin position="1"/>
        <end position="23"/>
    </location>
</feature>
<evidence type="ECO:0000313" key="5">
    <source>
        <dbReference type="Proteomes" id="UP000192578"/>
    </source>
</evidence>
<dbReference type="InterPro" id="IPR007110">
    <property type="entry name" value="Ig-like_dom"/>
</dbReference>
<dbReference type="PROSITE" id="PS50835">
    <property type="entry name" value="IG_LIKE"/>
    <property type="match status" value="1"/>
</dbReference>
<accession>A0A1W0WBA1</accession>
<protein>
    <recommendedName>
        <fullName evidence="3">Ig-like domain-containing protein</fullName>
    </recommendedName>
</protein>
<dbReference type="AlphaFoldDB" id="A0A1W0WBA1"/>
<comment type="caution">
    <text evidence="4">The sequence shown here is derived from an EMBL/GenBank/DDBJ whole genome shotgun (WGS) entry which is preliminary data.</text>
</comment>
<reference evidence="5" key="1">
    <citation type="submission" date="2017-01" db="EMBL/GenBank/DDBJ databases">
        <title>Comparative genomics of anhydrobiosis in the tardigrade Hypsibius dujardini.</title>
        <authorList>
            <person name="Yoshida Y."/>
            <person name="Koutsovoulos G."/>
            <person name="Laetsch D."/>
            <person name="Stevens L."/>
            <person name="Kumar S."/>
            <person name="Horikawa D."/>
            <person name="Ishino K."/>
            <person name="Komine S."/>
            <person name="Tomita M."/>
            <person name="Blaxter M."/>
            <person name="Arakawa K."/>
        </authorList>
    </citation>
    <scope>NUCLEOTIDE SEQUENCE [LARGE SCALE GENOMIC DNA]</scope>
    <source>
        <strain evidence="5">Z151</strain>
    </source>
</reference>
<organism evidence="4 5">
    <name type="scientific">Hypsibius exemplaris</name>
    <name type="common">Freshwater tardigrade</name>
    <dbReference type="NCBI Taxonomy" id="2072580"/>
    <lineage>
        <taxon>Eukaryota</taxon>
        <taxon>Metazoa</taxon>
        <taxon>Ecdysozoa</taxon>
        <taxon>Tardigrada</taxon>
        <taxon>Eutardigrada</taxon>
        <taxon>Parachela</taxon>
        <taxon>Hypsibioidea</taxon>
        <taxon>Hypsibiidae</taxon>
        <taxon>Hypsibius</taxon>
    </lineage>
</organism>
<feature type="domain" description="Ig-like" evidence="3">
    <location>
        <begin position="18"/>
        <end position="124"/>
    </location>
</feature>
<name>A0A1W0WBA1_HYPEX</name>
<proteinExistence type="predicted"/>
<evidence type="ECO:0000259" key="3">
    <source>
        <dbReference type="PROSITE" id="PS50835"/>
    </source>
</evidence>
<evidence type="ECO:0000313" key="4">
    <source>
        <dbReference type="EMBL" id="OQV12489.1"/>
    </source>
</evidence>
<evidence type="ECO:0000256" key="1">
    <source>
        <dbReference type="SAM" id="MobiDB-lite"/>
    </source>
</evidence>
<keyword evidence="2" id="KW-0732">Signal</keyword>
<keyword evidence="5" id="KW-1185">Reference proteome</keyword>